<proteinExistence type="predicted"/>
<evidence type="ECO:0000313" key="1">
    <source>
        <dbReference type="Proteomes" id="UP000887565"/>
    </source>
</evidence>
<sequence>MLELVDILTYSDHFLTVARLQTIFQTPFARWKDQRAADDFVDGVTKFGGIFGTVGAMHENVVGQGDPHRPAYHLQFVFHLFGCQKYEQKAADYKSFLNHLKFKAILFNDF</sequence>
<keyword evidence="1" id="KW-1185">Reference proteome</keyword>
<reference evidence="2" key="1">
    <citation type="submission" date="2022-11" db="UniProtKB">
        <authorList>
            <consortium name="WormBaseParasite"/>
        </authorList>
    </citation>
    <scope>IDENTIFICATION</scope>
</reference>
<dbReference type="Proteomes" id="UP000887565">
    <property type="component" value="Unplaced"/>
</dbReference>
<name>A0A915HS86_ROMCU</name>
<accession>A0A915HS86</accession>
<evidence type="ECO:0000313" key="2">
    <source>
        <dbReference type="WBParaSite" id="nRc.2.0.1.t04609-RA"/>
    </source>
</evidence>
<dbReference type="AlphaFoldDB" id="A0A915HS86"/>
<dbReference type="WBParaSite" id="nRc.2.0.1.t04609-RA">
    <property type="protein sequence ID" value="nRc.2.0.1.t04609-RA"/>
    <property type="gene ID" value="nRc.2.0.1.g04609"/>
</dbReference>
<organism evidence="1 2">
    <name type="scientific">Romanomermis culicivorax</name>
    <name type="common">Nematode worm</name>
    <dbReference type="NCBI Taxonomy" id="13658"/>
    <lineage>
        <taxon>Eukaryota</taxon>
        <taxon>Metazoa</taxon>
        <taxon>Ecdysozoa</taxon>
        <taxon>Nematoda</taxon>
        <taxon>Enoplea</taxon>
        <taxon>Dorylaimia</taxon>
        <taxon>Mermithida</taxon>
        <taxon>Mermithoidea</taxon>
        <taxon>Mermithidae</taxon>
        <taxon>Romanomermis</taxon>
    </lineage>
</organism>
<protein>
    <submittedName>
        <fullName evidence="2">Uncharacterized protein</fullName>
    </submittedName>
</protein>